<keyword evidence="4" id="KW-1185">Reference proteome</keyword>
<keyword evidence="2" id="KW-0564">Palmitate</keyword>
<dbReference type="Pfam" id="PF02321">
    <property type="entry name" value="OEP"/>
    <property type="match status" value="2"/>
</dbReference>
<comment type="similarity">
    <text evidence="1 2">Belongs to the outer membrane factor (OMF) (TC 1.B.17) family.</text>
</comment>
<sequence length="480" mass="50713">MSTPLATVAAPQCHTPMALLLAATLLAGCMPAHRQAPALAAIDAPSGWSVPAGAHAAVSDAPIAQQWWRAFGDPALDGHVQAALTYNADLLSAGSRLDTARAQLDLARAAIGPTLAGTLGLQAQRTLGATGEATSRVAQPGLQASWEPDLWGRLHSQAGAAELRLSASEADQAGVALAIASTTAQTYIGLLALEAQLQVTRDTAASRAEALRIARDKASAGYTSQLQSTQAESEYEAVLQSLAQLQQAIARQYNALRLLTGQPPAQRDGAQAQAARFARLQLPTVPVALPSELLRRRPDLAQAEALLAASDASLQASRAAFLPQVALSASLGALYTNALHYNPVAVWSLGGSVLAPLFVQGRLQAQYDSSAAQRDQAAFAYRGAVLNALAEVENALVADARLQEQMQHATRRREVLARSLQYARDRYEAGYAAYLEELDAQRNLYQTEIELINLRQSQLSNQLSLFKAVGGGWTAPNTPG</sequence>
<dbReference type="Gene3D" id="2.20.200.10">
    <property type="entry name" value="Outer membrane efflux proteins (OEP)"/>
    <property type="match status" value="1"/>
</dbReference>
<keyword evidence="2" id="KW-1134">Transmembrane beta strand</keyword>
<dbReference type="Gene3D" id="1.20.1600.10">
    <property type="entry name" value="Outer membrane efflux proteins (OEP)"/>
    <property type="match status" value="1"/>
</dbReference>
<dbReference type="NCBIfam" id="TIGR01845">
    <property type="entry name" value="outer_NodT"/>
    <property type="match status" value="1"/>
</dbReference>
<evidence type="ECO:0000313" key="4">
    <source>
        <dbReference type="Proteomes" id="UP000198552"/>
    </source>
</evidence>
<keyword evidence="2" id="KW-0472">Membrane</keyword>
<name>A0A1G9PEG8_9BURK</name>
<evidence type="ECO:0000313" key="3">
    <source>
        <dbReference type="EMBL" id="SDL97149.1"/>
    </source>
</evidence>
<dbReference type="STRING" id="1527607.SAMN05428957_101361"/>
<keyword evidence="2" id="KW-0732">Signal</keyword>
<feature type="signal peptide" evidence="2">
    <location>
        <begin position="1"/>
        <end position="34"/>
    </location>
</feature>
<keyword evidence="2 3" id="KW-0449">Lipoprotein</keyword>
<accession>A0A1G9PEG8</accession>
<dbReference type="InterPro" id="IPR010131">
    <property type="entry name" value="MdtP/NodT-like"/>
</dbReference>
<dbReference type="PANTHER" id="PTHR30203">
    <property type="entry name" value="OUTER MEMBRANE CATION EFFLUX PROTEIN"/>
    <property type="match status" value="1"/>
</dbReference>
<evidence type="ECO:0000256" key="1">
    <source>
        <dbReference type="ARBA" id="ARBA00007613"/>
    </source>
</evidence>
<organism evidence="3 4">
    <name type="scientific">Oryzisolibacter propanilivorax</name>
    <dbReference type="NCBI Taxonomy" id="1527607"/>
    <lineage>
        <taxon>Bacteria</taxon>
        <taxon>Pseudomonadati</taxon>
        <taxon>Pseudomonadota</taxon>
        <taxon>Betaproteobacteria</taxon>
        <taxon>Burkholderiales</taxon>
        <taxon>Comamonadaceae</taxon>
        <taxon>Oryzisolibacter</taxon>
    </lineage>
</organism>
<feature type="chain" id="PRO_5011329495" evidence="2">
    <location>
        <begin position="35"/>
        <end position="480"/>
    </location>
</feature>
<dbReference type="RefSeq" id="WP_217629367.1">
    <property type="nucleotide sequence ID" value="NZ_FNHP01000001.1"/>
</dbReference>
<dbReference type="GO" id="GO:0015562">
    <property type="term" value="F:efflux transmembrane transporter activity"/>
    <property type="evidence" value="ECO:0007669"/>
    <property type="project" value="InterPro"/>
</dbReference>
<protein>
    <submittedName>
        <fullName evidence="3">Efflux transporter, outer membrane factor (OMF) lipoprotein, NodT family</fullName>
    </submittedName>
</protein>
<evidence type="ECO:0000256" key="2">
    <source>
        <dbReference type="RuleBase" id="RU362097"/>
    </source>
</evidence>
<reference evidence="4" key="1">
    <citation type="submission" date="2016-10" db="EMBL/GenBank/DDBJ databases">
        <authorList>
            <person name="Varghese N."/>
            <person name="Submissions S."/>
        </authorList>
    </citation>
    <scope>NUCLEOTIDE SEQUENCE [LARGE SCALE GENOMIC DNA]</scope>
    <source>
        <strain evidence="4">EPL6</strain>
    </source>
</reference>
<dbReference type="EMBL" id="FNHP01000001">
    <property type="protein sequence ID" value="SDL97149.1"/>
    <property type="molecule type" value="Genomic_DNA"/>
</dbReference>
<dbReference type="SUPFAM" id="SSF56954">
    <property type="entry name" value="Outer membrane efflux proteins (OEP)"/>
    <property type="match status" value="1"/>
</dbReference>
<dbReference type="AlphaFoldDB" id="A0A1G9PEG8"/>
<comment type="subcellular location">
    <subcellularLocation>
        <location evidence="2">Cell membrane</location>
        <topology evidence="2">Lipid-anchor</topology>
    </subcellularLocation>
</comment>
<dbReference type="GO" id="GO:0005886">
    <property type="term" value="C:plasma membrane"/>
    <property type="evidence" value="ECO:0007669"/>
    <property type="project" value="UniProtKB-SubCell"/>
</dbReference>
<dbReference type="InterPro" id="IPR003423">
    <property type="entry name" value="OMP_efflux"/>
</dbReference>
<dbReference type="Proteomes" id="UP000198552">
    <property type="component" value="Unassembled WGS sequence"/>
</dbReference>
<keyword evidence="2" id="KW-0812">Transmembrane</keyword>
<gene>
    <name evidence="3" type="ORF">SAMN05428957_101361</name>
</gene>
<dbReference type="PANTHER" id="PTHR30203:SF33">
    <property type="entry name" value="BLR4455 PROTEIN"/>
    <property type="match status" value="1"/>
</dbReference>
<proteinExistence type="inferred from homology"/>